<protein>
    <recommendedName>
        <fullName evidence="6">Mucosa-associated lymphoid tissue lymphoma translocation protein 1</fullName>
    </recommendedName>
</protein>
<feature type="domain" description="Caspase family p20" evidence="2">
    <location>
        <begin position="360"/>
        <end position="491"/>
    </location>
</feature>
<feature type="domain" description="Ig-like" evidence="3">
    <location>
        <begin position="207"/>
        <end position="281"/>
    </location>
</feature>
<dbReference type="PROSITE" id="PS50208">
    <property type="entry name" value="CASPASE_P20"/>
    <property type="match status" value="1"/>
</dbReference>
<organism evidence="4 5">
    <name type="scientific">Clytia hemisphaerica</name>
    <dbReference type="NCBI Taxonomy" id="252671"/>
    <lineage>
        <taxon>Eukaryota</taxon>
        <taxon>Metazoa</taxon>
        <taxon>Cnidaria</taxon>
        <taxon>Hydrozoa</taxon>
        <taxon>Hydroidolina</taxon>
        <taxon>Leptothecata</taxon>
        <taxon>Obeliida</taxon>
        <taxon>Clytiidae</taxon>
        <taxon>Clytia</taxon>
    </lineage>
</organism>
<dbReference type="InterPro" id="IPR007110">
    <property type="entry name" value="Ig-like_dom"/>
</dbReference>
<dbReference type="RefSeq" id="XP_066923978.1">
    <property type="nucleotide sequence ID" value="XM_067067877.1"/>
</dbReference>
<dbReference type="GO" id="GO:0006508">
    <property type="term" value="P:proteolysis"/>
    <property type="evidence" value="ECO:0007669"/>
    <property type="project" value="InterPro"/>
</dbReference>
<dbReference type="SUPFAM" id="SSF52129">
    <property type="entry name" value="Caspase-like"/>
    <property type="match status" value="1"/>
</dbReference>
<reference evidence="4" key="1">
    <citation type="submission" date="2021-01" db="UniProtKB">
        <authorList>
            <consortium name="EnsemblMetazoa"/>
        </authorList>
    </citation>
    <scope>IDENTIFICATION</scope>
</reference>
<dbReference type="SUPFAM" id="SSF48726">
    <property type="entry name" value="Immunoglobulin"/>
    <property type="match status" value="2"/>
</dbReference>
<evidence type="ECO:0000259" key="2">
    <source>
        <dbReference type="PROSITE" id="PS50208"/>
    </source>
</evidence>
<dbReference type="EnsemblMetazoa" id="CLYHEMT007953.1">
    <property type="protein sequence ID" value="CLYHEMP007953.1"/>
    <property type="gene ID" value="CLYHEMG007953"/>
</dbReference>
<dbReference type="PANTHER" id="PTHR22576">
    <property type="entry name" value="MUCOSA ASSOCIATED LYMPHOID TISSUE LYMPHOMA TRANSLOCATION PROTEIN 1/PARACASPASE"/>
    <property type="match status" value="1"/>
</dbReference>
<dbReference type="Pfam" id="PF18703">
    <property type="entry name" value="MALT1_Ig"/>
    <property type="match status" value="1"/>
</dbReference>
<sequence>MVQQNITPESRLIKLSYKVLRQLAEILDIPGPRDWKALAAELEIYSRGQIAAFERQAIAPGGSPAFSVLQDLSQQLYTVDQLITYLKSIGNQEALLILKPHEPVVITQHPLSDTVPERQEYVLRCEATGFPLPRYEWLKNNVPISDARTQTLKFTKISILDNGEYMCKVSNPMGSVYSHPARIQVSPSNIHIVDGVTAAHDYVREIPLSTIKNAEELVPMLPGQEFILNCDTLDASYFQWQKNGYPMPGECQPKLIFRAFNMNNEGRYSCKVTNHNGLVITTNIIHLQTVNNQLGNQYDNSPPLINHYQHQHQHQLSNDVTSNHSSIDGTLGKGAGKVMSNSMSGTTSLVPQAGPTAFATGKFALVIANQNYISPRYPNEVLVHPHDDATLLENSLEEIGFKVIRLFDLTKREMETALEGFCKILKSAKGLYSLFYFCGHGFEEAGKTFLMPVDVDTQWTAESAISAEYVLSKIQHCRTTKLDVMLLDVCRVRLDNDTLGQSNTSSYEPPFIPGKQCVFGYATCPQSMAFEKRSDKNGLYMKHLAAHLRERIQIENLLHLVGAAVKKEADMHHLTRGMSPSIKSTTTEIFTLTDPIMPIDFECDPTNEWFNIHRLPAHKVLTLKDGIVIDIKFSPVSSNVCCIIIHVVNFGKAHWCDANIIELSNAEIQVPYNSMNQEHPVSSEFLSKCVSFNNQSAVQRSSEFEKLTQVSALQKLTGPIALTIQVKYYKENRDDVKTITEKHVFSHNEFGIAQFFNP</sequence>
<dbReference type="GeneID" id="136811262"/>
<dbReference type="InterPro" id="IPR013783">
    <property type="entry name" value="Ig-like_fold"/>
</dbReference>
<dbReference type="InterPro" id="IPR052039">
    <property type="entry name" value="Caspase-related_regulators"/>
</dbReference>
<evidence type="ECO:0000256" key="1">
    <source>
        <dbReference type="ARBA" id="ARBA00010134"/>
    </source>
</evidence>
<dbReference type="SUPFAM" id="SSF47986">
    <property type="entry name" value="DEATH domain"/>
    <property type="match status" value="1"/>
</dbReference>
<dbReference type="Gene3D" id="2.60.40.3360">
    <property type="match status" value="1"/>
</dbReference>
<proteinExistence type="inferred from homology"/>
<dbReference type="InterPro" id="IPR015917">
    <property type="entry name" value="Pept_C14A"/>
</dbReference>
<dbReference type="InterPro" id="IPR003599">
    <property type="entry name" value="Ig_sub"/>
</dbReference>
<accession>A0A7M5V1B8</accession>
<dbReference type="GO" id="GO:0007165">
    <property type="term" value="P:signal transduction"/>
    <property type="evidence" value="ECO:0007669"/>
    <property type="project" value="InterPro"/>
</dbReference>
<dbReference type="Pfam" id="PF00656">
    <property type="entry name" value="Peptidase_C14"/>
    <property type="match status" value="1"/>
</dbReference>
<dbReference type="Gene3D" id="2.60.40.10">
    <property type="entry name" value="Immunoglobulins"/>
    <property type="match status" value="2"/>
</dbReference>
<evidence type="ECO:0000313" key="5">
    <source>
        <dbReference type="Proteomes" id="UP000594262"/>
    </source>
</evidence>
<evidence type="ECO:0008006" key="6">
    <source>
        <dbReference type="Google" id="ProtNLM"/>
    </source>
</evidence>
<dbReference type="GO" id="GO:0004197">
    <property type="term" value="F:cysteine-type endopeptidase activity"/>
    <property type="evidence" value="ECO:0007669"/>
    <property type="project" value="InterPro"/>
</dbReference>
<dbReference type="InterPro" id="IPR000488">
    <property type="entry name" value="Death_dom"/>
</dbReference>
<dbReference type="PANTHER" id="PTHR22576:SF37">
    <property type="entry name" value="MUCOSA-ASSOCIATED LYMPHOID TISSUE LYMPHOMA TRANSLOCATION PROTEIN 1"/>
    <property type="match status" value="1"/>
</dbReference>
<dbReference type="Proteomes" id="UP000594262">
    <property type="component" value="Unplaced"/>
</dbReference>
<feature type="domain" description="Ig-like" evidence="3">
    <location>
        <begin position="103"/>
        <end position="184"/>
    </location>
</feature>
<dbReference type="SMART" id="SM00115">
    <property type="entry name" value="CASc"/>
    <property type="match status" value="1"/>
</dbReference>
<dbReference type="SMART" id="SM00408">
    <property type="entry name" value="IGc2"/>
    <property type="match status" value="2"/>
</dbReference>
<dbReference type="AlphaFoldDB" id="A0A7M5V1B8"/>
<evidence type="ECO:0000259" key="3">
    <source>
        <dbReference type="PROSITE" id="PS50835"/>
    </source>
</evidence>
<dbReference type="Gene3D" id="1.10.533.10">
    <property type="entry name" value="Death Domain, Fas"/>
    <property type="match status" value="1"/>
</dbReference>
<dbReference type="InterPro" id="IPR033540">
    <property type="entry name" value="MALT1_IG-like_dom_sf"/>
</dbReference>
<dbReference type="Pfam" id="PF00531">
    <property type="entry name" value="Death"/>
    <property type="match status" value="1"/>
</dbReference>
<dbReference type="InterPro" id="IPR029030">
    <property type="entry name" value="Caspase-like_dom_sf"/>
</dbReference>
<dbReference type="PROSITE" id="PS50835">
    <property type="entry name" value="IG_LIKE"/>
    <property type="match status" value="2"/>
</dbReference>
<evidence type="ECO:0000313" key="4">
    <source>
        <dbReference type="EnsemblMetazoa" id="CLYHEMP007953.1"/>
    </source>
</evidence>
<dbReference type="InterPro" id="IPR011029">
    <property type="entry name" value="DEATH-like_dom_sf"/>
</dbReference>
<dbReference type="InterPro" id="IPR001309">
    <property type="entry name" value="Pept_C14_p20"/>
</dbReference>
<dbReference type="InterPro" id="IPR011600">
    <property type="entry name" value="Pept_C14_caspase"/>
</dbReference>
<dbReference type="OrthoDB" id="412369at2759"/>
<dbReference type="SMART" id="SM00409">
    <property type="entry name" value="IG"/>
    <property type="match status" value="2"/>
</dbReference>
<comment type="similarity">
    <text evidence="1">Belongs to the peptidase C14A family.</text>
</comment>
<keyword evidence="5" id="KW-1185">Reference proteome</keyword>
<dbReference type="InterPro" id="IPR036179">
    <property type="entry name" value="Ig-like_dom_sf"/>
</dbReference>
<name>A0A7M5V1B8_9CNID</name>
<dbReference type="Pfam" id="PF13927">
    <property type="entry name" value="Ig_3"/>
    <property type="match status" value="1"/>
</dbReference>
<dbReference type="InterPro" id="IPR041077">
    <property type="entry name" value="MALT1_Ig"/>
</dbReference>
<dbReference type="Gene3D" id="3.40.50.1460">
    <property type="match status" value="1"/>
</dbReference>
<dbReference type="InterPro" id="IPR003598">
    <property type="entry name" value="Ig_sub2"/>
</dbReference>